<proteinExistence type="predicted"/>
<evidence type="ECO:0000313" key="3">
    <source>
        <dbReference type="Proteomes" id="UP000736856"/>
    </source>
</evidence>
<keyword evidence="1" id="KW-1133">Transmembrane helix</keyword>
<dbReference type="EMBL" id="SEOL01000016">
    <property type="protein sequence ID" value="MBL0849434.1"/>
    <property type="molecule type" value="Genomic_DNA"/>
</dbReference>
<evidence type="ECO:0000313" key="2">
    <source>
        <dbReference type="EMBL" id="MBL0849434.1"/>
    </source>
</evidence>
<gene>
    <name evidence="2" type="ORF">EU981_05125</name>
</gene>
<dbReference type="Proteomes" id="UP000736856">
    <property type="component" value="Unassembled WGS sequence"/>
</dbReference>
<feature type="transmembrane region" description="Helical" evidence="1">
    <location>
        <begin position="21"/>
        <end position="42"/>
    </location>
</feature>
<dbReference type="InterPro" id="IPR007462">
    <property type="entry name" value="COV1-like"/>
</dbReference>
<accession>A0A937DMB6</accession>
<protein>
    <submittedName>
        <fullName evidence="2">DUF502 domain-containing protein</fullName>
    </submittedName>
</protein>
<feature type="transmembrane region" description="Helical" evidence="1">
    <location>
        <begin position="62"/>
        <end position="81"/>
    </location>
</feature>
<keyword evidence="1" id="KW-0812">Transmembrane</keyword>
<name>A0A937DMB6_9HYPH</name>
<keyword evidence="1" id="KW-0472">Membrane</keyword>
<reference evidence="2" key="1">
    <citation type="submission" date="2019-02" db="EMBL/GenBank/DDBJ databases">
        <title>A novel Candidatus Liberibacter species associated with the New Zealand native fuchsia psyllid, Ctenarytaina fuchsiae.</title>
        <authorList>
            <person name="Thompson S.M."/>
            <person name="Jorgensen N."/>
            <person name="David C."/>
            <person name="Bulman S.R."/>
            <person name="Smith G.R."/>
        </authorList>
    </citation>
    <scope>NUCLEOTIDE SEQUENCE</scope>
    <source>
        <strain evidence="2">Oxford</strain>
    </source>
</reference>
<evidence type="ECO:0000256" key="1">
    <source>
        <dbReference type="SAM" id="Phobius"/>
    </source>
</evidence>
<dbReference type="AlphaFoldDB" id="A0A937DMB6"/>
<dbReference type="PANTHER" id="PTHR31876">
    <property type="entry name" value="COV-LIKE PROTEIN 1"/>
    <property type="match status" value="1"/>
</dbReference>
<dbReference type="PANTHER" id="PTHR31876:SF26">
    <property type="entry name" value="PROTEIN LIKE COV 2"/>
    <property type="match status" value="1"/>
</dbReference>
<comment type="caution">
    <text evidence="2">The sequence shown here is derived from an EMBL/GenBank/DDBJ whole genome shotgun (WGS) entry which is preliminary data.</text>
</comment>
<dbReference type="Pfam" id="PF04367">
    <property type="entry name" value="DUF502"/>
    <property type="match status" value="1"/>
</dbReference>
<organism evidence="2 3">
    <name type="scientific">Candidatus Liberibacter ctenarytainae</name>
    <dbReference type="NCBI Taxonomy" id="2020335"/>
    <lineage>
        <taxon>Bacteria</taxon>
        <taxon>Pseudomonadati</taxon>
        <taxon>Pseudomonadota</taxon>
        <taxon>Alphaproteobacteria</taxon>
        <taxon>Hyphomicrobiales</taxon>
        <taxon>Rhizobiaceae</taxon>
        <taxon>Liberibacter</taxon>
    </lineage>
</organism>
<sequence length="227" mass="25807">MQKRSFRSSFAMKIRNNFLTGLVICAPLAITIWLTLSLIHWIDSFVIPYLPDRYNPEYYVDFSIPGMGLFIVIILVNIIGFTGRNLLGRFLLSLSETVLNHTPIVRSLYRSTKQIVQTILNEHTTPFKNTCIIEYPSPGHWSLCFLTTDVQGELKEKFSERNSHDMVTVFIPPTPLPTAGMLVFVSRKKVIMLDMTAEDAIKMLVSGGLIVPEQISPDEKNKKNKTE</sequence>